<dbReference type="RefSeq" id="WP_344431696.1">
    <property type="nucleotide sequence ID" value="NZ_BAAANN010000066.1"/>
</dbReference>
<proteinExistence type="predicted"/>
<dbReference type="CDD" id="cd00093">
    <property type="entry name" value="HTH_XRE"/>
    <property type="match status" value="1"/>
</dbReference>
<comment type="caution">
    <text evidence="4">The sequence shown here is derived from an EMBL/GenBank/DDBJ whole genome shotgun (WGS) entry which is preliminary data.</text>
</comment>
<dbReference type="Pfam" id="PF01381">
    <property type="entry name" value="HTH_3"/>
    <property type="match status" value="1"/>
</dbReference>
<evidence type="ECO:0000256" key="2">
    <source>
        <dbReference type="SAM" id="MobiDB-lite"/>
    </source>
</evidence>
<dbReference type="SMART" id="SM00530">
    <property type="entry name" value="HTH_XRE"/>
    <property type="match status" value="1"/>
</dbReference>
<dbReference type="PROSITE" id="PS50943">
    <property type="entry name" value="HTH_CROC1"/>
    <property type="match status" value="1"/>
</dbReference>
<dbReference type="PANTHER" id="PTHR46558:SF4">
    <property type="entry name" value="DNA-BIDING PHAGE PROTEIN"/>
    <property type="match status" value="1"/>
</dbReference>
<accession>A0ABN2SUC5</accession>
<evidence type="ECO:0000313" key="5">
    <source>
        <dbReference type="Proteomes" id="UP001501116"/>
    </source>
</evidence>
<dbReference type="SUPFAM" id="SSF47413">
    <property type="entry name" value="lambda repressor-like DNA-binding domains"/>
    <property type="match status" value="1"/>
</dbReference>
<feature type="region of interest" description="Disordered" evidence="2">
    <location>
        <begin position="76"/>
        <end position="110"/>
    </location>
</feature>
<evidence type="ECO:0000313" key="4">
    <source>
        <dbReference type="EMBL" id="GAA1992700.1"/>
    </source>
</evidence>
<feature type="compositionally biased region" description="Polar residues" evidence="2">
    <location>
        <begin position="83"/>
        <end position="99"/>
    </location>
</feature>
<protein>
    <recommendedName>
        <fullName evidence="3">HTH cro/C1-type domain-containing protein</fullName>
    </recommendedName>
</protein>
<dbReference type="Gene3D" id="1.10.260.40">
    <property type="entry name" value="lambda repressor-like DNA-binding domains"/>
    <property type="match status" value="1"/>
</dbReference>
<dbReference type="Gene3D" id="1.25.40.10">
    <property type="entry name" value="Tetratricopeptide repeat domain"/>
    <property type="match status" value="1"/>
</dbReference>
<keyword evidence="1" id="KW-0238">DNA-binding</keyword>
<dbReference type="InterPro" id="IPR011990">
    <property type="entry name" value="TPR-like_helical_dom_sf"/>
</dbReference>
<dbReference type="SUPFAM" id="SSF48452">
    <property type="entry name" value="TPR-like"/>
    <property type="match status" value="1"/>
</dbReference>
<name>A0ABN2SUC5_9PSEU</name>
<dbReference type="InterPro" id="IPR010982">
    <property type="entry name" value="Lambda_DNA-bd_dom_sf"/>
</dbReference>
<dbReference type="PANTHER" id="PTHR46558">
    <property type="entry name" value="TRACRIPTIONAL REGULATORY PROTEIN-RELATED-RELATED"/>
    <property type="match status" value="1"/>
</dbReference>
<keyword evidence="5" id="KW-1185">Reference proteome</keyword>
<evidence type="ECO:0000256" key="1">
    <source>
        <dbReference type="ARBA" id="ARBA00023125"/>
    </source>
</evidence>
<gene>
    <name evidence="4" type="ORF">GCM10009754_84720</name>
</gene>
<reference evidence="4 5" key="1">
    <citation type="journal article" date="2019" name="Int. J. Syst. Evol. Microbiol.">
        <title>The Global Catalogue of Microorganisms (GCM) 10K type strain sequencing project: providing services to taxonomists for standard genome sequencing and annotation.</title>
        <authorList>
            <consortium name="The Broad Institute Genomics Platform"/>
            <consortium name="The Broad Institute Genome Sequencing Center for Infectious Disease"/>
            <person name="Wu L."/>
            <person name="Ma J."/>
        </authorList>
    </citation>
    <scope>NUCLEOTIDE SEQUENCE [LARGE SCALE GENOMIC DNA]</scope>
    <source>
        <strain evidence="4 5">JCM 14545</strain>
    </source>
</reference>
<feature type="domain" description="HTH cro/C1-type" evidence="3">
    <location>
        <begin position="8"/>
        <end position="62"/>
    </location>
</feature>
<evidence type="ECO:0000259" key="3">
    <source>
        <dbReference type="PROSITE" id="PS50943"/>
    </source>
</evidence>
<sequence>MAIRRDALVRARKMAGHSQESLAEALHVAPSSISNWERGRTEPVPYKRPKLAKLLGVTVDRLDELLHGRAPLTTLHAEGPESYQPSGITSERVGNTGISQAPREFASPTVPWSEARDADVCQLEADVCLPGGVTVPAATARTEPALAESLLITLQQYAATDNLTGSHSLLPIAAQHMVVIEHLLQGSRGRTHAQLLGVSARFAEFTGWLHQDTGHLQAATHWSNTALAFAEEAADLHLISYIRMRKSNIASDARNPALVVTFAQAALQNPAALTPRLKAVALRQEAHGYALAGDHDACARVLDQALQHAVDAPDDETDIAGYCTPGYVEMEAAHCWVELGKPAKALATLPQGLARWNPHFRRDLGLCLARLAVAHAGSGQLDEAFSVAQHSLTIASDTRSQRTARQLRRTSELLTSAGAADQAHYLRRTIQLALR</sequence>
<dbReference type="InterPro" id="IPR001387">
    <property type="entry name" value="Cro/C1-type_HTH"/>
</dbReference>
<dbReference type="EMBL" id="BAAANN010000066">
    <property type="protein sequence ID" value="GAA1992700.1"/>
    <property type="molecule type" value="Genomic_DNA"/>
</dbReference>
<dbReference type="Proteomes" id="UP001501116">
    <property type="component" value="Unassembled WGS sequence"/>
</dbReference>
<organism evidence="4 5">
    <name type="scientific">Amycolatopsis minnesotensis</name>
    <dbReference type="NCBI Taxonomy" id="337894"/>
    <lineage>
        <taxon>Bacteria</taxon>
        <taxon>Bacillati</taxon>
        <taxon>Actinomycetota</taxon>
        <taxon>Actinomycetes</taxon>
        <taxon>Pseudonocardiales</taxon>
        <taxon>Pseudonocardiaceae</taxon>
        <taxon>Amycolatopsis</taxon>
    </lineage>
</organism>